<evidence type="ECO:0000256" key="6">
    <source>
        <dbReference type="PROSITE-ProRule" id="PRU01161"/>
    </source>
</evidence>
<protein>
    <submittedName>
        <fullName evidence="10">NTE family protein</fullName>
    </submittedName>
</protein>
<keyword evidence="4 6" id="KW-0443">Lipid metabolism</keyword>
<feature type="domain" description="POTRA" evidence="9">
    <location>
        <begin position="397"/>
        <end position="468"/>
    </location>
</feature>
<evidence type="ECO:0000256" key="3">
    <source>
        <dbReference type="ARBA" id="ARBA00022963"/>
    </source>
</evidence>
<name>A0A1M5FZS7_9FLAO</name>
<dbReference type="SUPFAM" id="SSF52151">
    <property type="entry name" value="FabD/lysophospholipase-like"/>
    <property type="match status" value="1"/>
</dbReference>
<dbReference type="Pfam" id="PF19143">
    <property type="entry name" value="Omp85_2"/>
    <property type="match status" value="1"/>
</dbReference>
<dbReference type="STRING" id="229205.SAMN05444372_101383"/>
<organism evidence="10 11">
    <name type="scientific">Flavobacterium micromati</name>
    <dbReference type="NCBI Taxonomy" id="229205"/>
    <lineage>
        <taxon>Bacteria</taxon>
        <taxon>Pseudomonadati</taxon>
        <taxon>Bacteroidota</taxon>
        <taxon>Flavobacteriia</taxon>
        <taxon>Flavobacteriales</taxon>
        <taxon>Flavobacteriaceae</taxon>
        <taxon>Flavobacterium</taxon>
    </lineage>
</organism>
<dbReference type="InterPro" id="IPR002641">
    <property type="entry name" value="PNPLA_dom"/>
</dbReference>
<evidence type="ECO:0000256" key="4">
    <source>
        <dbReference type="ARBA" id="ARBA00023098"/>
    </source>
</evidence>
<feature type="transmembrane region" description="Helical" evidence="7">
    <location>
        <begin position="70"/>
        <end position="89"/>
    </location>
</feature>
<sequence>MSLFQLYISSSLQKIFFSSEKKGASKVALFFQEKINFLPSRLFISIWGFNFVIQSQLNRSQNPQFRTRNLVFYSAFFLFAFFFLSHTSFAQEQKRPKIGLVLSGGGAKGFAHIGVLKVLEEAGVKIDYIGGTSMGAVIGGLYASGYNAAQIDSIFQATDFSKLLSDYIPRSSKSFYEKRNEELYALVLPFSNLKLGIPQALSKGMYNYNLLSRITRNVNDTKEFSKLPIPFLCIATNIETGEEVLLNKGNLAQAMIASSAFPSLFSPVEIDGKILVDGGVVNNYPIEEVRKLGADIIIGVDVQNDLLDRDQLKDATKILVQITNLQSMERMKRNIKNTDIYIKPDITQYGVISFDKGKEIITKGEEATFAVFEQIKKLVDESNPYKKPKLIINTDSLYIKSINTNDLANYTSEYVNSKLRFKPKSRISYNDLLTGIDNINGTQNFRAISYSLENNDDGVDLNLNLKENSTKTFLKFGLHYDNLFKSGVLVNLTRKKTLFKNDLASLDVILGDNFRYNFDYYIENGFNLSLGFKSNFNQFNRNITSEISTTAPVNPNVSTLNVDFSDLTNQIYFQSIFVQKFLIGGGLELKYLKIKSETLANVDQYLDRSNYLSVFSYVKFDSFDSRYFPKKGWYFAGDIQSYLLSSNYTNNFQPFSIAKADFGVAATLFKNATVKFETDAGFSFGQDSVPFFNFILGGFGYNPINNFKYFYGYDFLSLTGNSYIKSTTTFDYEIFKNNHVNFSANFANIGNRIFETIDWISIPEYSGYAVGYGLETPIGPVEIKYSWSPEQPKGFTWFSIGFIF</sequence>
<dbReference type="Gene3D" id="3.10.20.310">
    <property type="entry name" value="membrane protein fhac"/>
    <property type="match status" value="1"/>
</dbReference>
<dbReference type="PANTHER" id="PTHR14226:SF76">
    <property type="entry name" value="NTE FAMILY PROTEIN RSSA"/>
    <property type="match status" value="1"/>
</dbReference>
<evidence type="ECO:0000259" key="8">
    <source>
        <dbReference type="PROSITE" id="PS51635"/>
    </source>
</evidence>
<feature type="short sequence motif" description="GXSXG" evidence="6">
    <location>
        <begin position="131"/>
        <end position="135"/>
    </location>
</feature>
<feature type="short sequence motif" description="DGA/G" evidence="6">
    <location>
        <begin position="277"/>
        <end position="279"/>
    </location>
</feature>
<evidence type="ECO:0000259" key="9">
    <source>
        <dbReference type="PROSITE" id="PS51779"/>
    </source>
</evidence>
<dbReference type="OrthoDB" id="9770965at2"/>
<dbReference type="InterPro" id="IPR034746">
    <property type="entry name" value="POTRA"/>
</dbReference>
<keyword evidence="7" id="KW-0812">Transmembrane</keyword>
<feature type="active site" description="Nucleophile" evidence="6">
    <location>
        <position position="133"/>
    </location>
</feature>
<dbReference type="InterPro" id="IPR050301">
    <property type="entry name" value="NTE"/>
</dbReference>
<gene>
    <name evidence="10" type="ORF">SAMN05444372_101383</name>
</gene>
<dbReference type="Gene3D" id="3.40.1090.10">
    <property type="entry name" value="Cytosolic phospholipase A2 catalytic domain"/>
    <property type="match status" value="2"/>
</dbReference>
<keyword evidence="2 6" id="KW-0378">Hydrolase</keyword>
<dbReference type="PANTHER" id="PTHR14226">
    <property type="entry name" value="NEUROPATHY TARGET ESTERASE/SWISS CHEESE D.MELANOGASTER"/>
    <property type="match status" value="1"/>
</dbReference>
<evidence type="ECO:0000256" key="1">
    <source>
        <dbReference type="ARBA" id="ARBA00004370"/>
    </source>
</evidence>
<keyword evidence="11" id="KW-1185">Reference proteome</keyword>
<dbReference type="Proteomes" id="UP000184020">
    <property type="component" value="Unassembled WGS sequence"/>
</dbReference>
<accession>A0A1M5FZS7</accession>
<dbReference type="PROSITE" id="PS51779">
    <property type="entry name" value="POTRA"/>
    <property type="match status" value="1"/>
</dbReference>
<evidence type="ECO:0000256" key="7">
    <source>
        <dbReference type="SAM" id="Phobius"/>
    </source>
</evidence>
<dbReference type="Pfam" id="PF01734">
    <property type="entry name" value="Patatin"/>
    <property type="match status" value="1"/>
</dbReference>
<dbReference type="GO" id="GO:0016787">
    <property type="term" value="F:hydrolase activity"/>
    <property type="evidence" value="ECO:0007669"/>
    <property type="project" value="UniProtKB-UniRule"/>
</dbReference>
<evidence type="ECO:0000256" key="2">
    <source>
        <dbReference type="ARBA" id="ARBA00022801"/>
    </source>
</evidence>
<dbReference type="InterPro" id="IPR043864">
    <property type="entry name" value="Omp85-like_dom"/>
</dbReference>
<feature type="short sequence motif" description="GXGXXG" evidence="6">
    <location>
        <begin position="104"/>
        <end position="109"/>
    </location>
</feature>
<dbReference type="GO" id="GO:0016042">
    <property type="term" value="P:lipid catabolic process"/>
    <property type="evidence" value="ECO:0007669"/>
    <property type="project" value="UniProtKB-UniRule"/>
</dbReference>
<dbReference type="RefSeq" id="WP_084118262.1">
    <property type="nucleotide sequence ID" value="NZ_FQWF01000001.1"/>
</dbReference>
<feature type="active site" description="Proton acceptor" evidence="6">
    <location>
        <position position="277"/>
    </location>
</feature>
<dbReference type="EMBL" id="FQWF01000001">
    <property type="protein sequence ID" value="SHF97077.1"/>
    <property type="molecule type" value="Genomic_DNA"/>
</dbReference>
<keyword evidence="5 7" id="KW-0472">Membrane</keyword>
<dbReference type="GO" id="GO:0016020">
    <property type="term" value="C:membrane"/>
    <property type="evidence" value="ECO:0007669"/>
    <property type="project" value="UniProtKB-SubCell"/>
</dbReference>
<reference evidence="11" key="1">
    <citation type="submission" date="2016-11" db="EMBL/GenBank/DDBJ databases">
        <authorList>
            <person name="Varghese N."/>
            <person name="Submissions S."/>
        </authorList>
    </citation>
    <scope>NUCLEOTIDE SEQUENCE [LARGE SCALE GENOMIC DNA]</scope>
    <source>
        <strain evidence="11">DSM 17659</strain>
    </source>
</reference>
<evidence type="ECO:0000256" key="5">
    <source>
        <dbReference type="ARBA" id="ARBA00023136"/>
    </source>
</evidence>
<proteinExistence type="predicted"/>
<comment type="subcellular location">
    <subcellularLocation>
        <location evidence="1">Membrane</location>
    </subcellularLocation>
</comment>
<evidence type="ECO:0000313" key="11">
    <source>
        <dbReference type="Proteomes" id="UP000184020"/>
    </source>
</evidence>
<dbReference type="PROSITE" id="PS51635">
    <property type="entry name" value="PNPLA"/>
    <property type="match status" value="1"/>
</dbReference>
<dbReference type="CDD" id="cd07205">
    <property type="entry name" value="Pat_PNPLA6_PNPLA7_NTE1_like"/>
    <property type="match status" value="1"/>
</dbReference>
<keyword evidence="7" id="KW-1133">Transmembrane helix</keyword>
<feature type="domain" description="PNPLA" evidence="8">
    <location>
        <begin position="100"/>
        <end position="290"/>
    </location>
</feature>
<dbReference type="InterPro" id="IPR016035">
    <property type="entry name" value="Acyl_Trfase/lysoPLipase"/>
</dbReference>
<keyword evidence="3 6" id="KW-0442">Lipid degradation</keyword>
<dbReference type="AlphaFoldDB" id="A0A1M5FZS7"/>
<evidence type="ECO:0000313" key="10">
    <source>
        <dbReference type="EMBL" id="SHF97077.1"/>
    </source>
</evidence>